<evidence type="ECO:0000313" key="1">
    <source>
        <dbReference type="EMBL" id="OAY45181.1"/>
    </source>
</evidence>
<dbReference type="EMBL" id="CM004393">
    <property type="protein sequence ID" value="OAY45181.1"/>
    <property type="molecule type" value="Genomic_DNA"/>
</dbReference>
<gene>
    <name evidence="1" type="ORF">MANES_07G038500</name>
</gene>
<name>A0A2C9VJL0_MANES</name>
<proteinExistence type="predicted"/>
<accession>A0A2C9VJL0</accession>
<organism evidence="1">
    <name type="scientific">Manihot esculenta</name>
    <name type="common">Cassava</name>
    <name type="synonym">Jatropha manihot</name>
    <dbReference type="NCBI Taxonomy" id="3983"/>
    <lineage>
        <taxon>Eukaryota</taxon>
        <taxon>Viridiplantae</taxon>
        <taxon>Streptophyta</taxon>
        <taxon>Embryophyta</taxon>
        <taxon>Tracheophyta</taxon>
        <taxon>Spermatophyta</taxon>
        <taxon>Magnoliopsida</taxon>
        <taxon>eudicotyledons</taxon>
        <taxon>Gunneridae</taxon>
        <taxon>Pentapetalae</taxon>
        <taxon>rosids</taxon>
        <taxon>fabids</taxon>
        <taxon>Malpighiales</taxon>
        <taxon>Euphorbiaceae</taxon>
        <taxon>Crotonoideae</taxon>
        <taxon>Manihoteae</taxon>
        <taxon>Manihot</taxon>
    </lineage>
</organism>
<reference evidence="1" key="1">
    <citation type="submission" date="2016-02" db="EMBL/GenBank/DDBJ databases">
        <title>WGS assembly of Manihot esculenta.</title>
        <authorList>
            <person name="Bredeson J.V."/>
            <person name="Prochnik S.E."/>
            <person name="Lyons J.B."/>
            <person name="Schmutz J."/>
            <person name="Grimwood J."/>
            <person name="Vrebalov J."/>
            <person name="Bart R.S."/>
            <person name="Amuge T."/>
            <person name="Ferguson M.E."/>
            <person name="Green R."/>
            <person name="Putnam N."/>
            <person name="Stites J."/>
            <person name="Rounsley S."/>
            <person name="Rokhsar D.S."/>
        </authorList>
    </citation>
    <scope>NUCLEOTIDE SEQUENCE [LARGE SCALE GENOMIC DNA]</scope>
    <source>
        <tissue evidence="1">Leaf</tissue>
    </source>
</reference>
<sequence length="33" mass="3980">MDRGWGLMKPLIHELLPKGRHMNKIIKLCYHSY</sequence>
<protein>
    <submittedName>
        <fullName evidence="1">Uncharacterized protein</fullName>
    </submittedName>
</protein>
<dbReference type="AlphaFoldDB" id="A0A2C9VJL0"/>